<evidence type="ECO:0000256" key="1">
    <source>
        <dbReference type="ARBA" id="ARBA00022614"/>
    </source>
</evidence>
<keyword evidence="6" id="KW-1185">Reference proteome</keyword>
<accession>A0A0G4GGI8</accession>
<evidence type="ECO:0000259" key="4">
    <source>
        <dbReference type="SMART" id="SM00446"/>
    </source>
</evidence>
<keyword evidence="1" id="KW-0433">Leucine-rich repeat</keyword>
<dbReference type="Pfam" id="PF14580">
    <property type="entry name" value="LRR_9"/>
    <property type="match status" value="1"/>
</dbReference>
<dbReference type="Gene3D" id="3.80.10.10">
    <property type="entry name" value="Ribonuclease Inhibitor"/>
    <property type="match status" value="2"/>
</dbReference>
<protein>
    <recommendedName>
        <fullName evidence="4">U2A'/phosphoprotein 32 family A C-terminal domain-containing protein</fullName>
    </recommendedName>
</protein>
<evidence type="ECO:0000256" key="2">
    <source>
        <dbReference type="ARBA" id="ARBA00022737"/>
    </source>
</evidence>
<dbReference type="SMART" id="SM00365">
    <property type="entry name" value="LRR_SD22"/>
    <property type="match status" value="4"/>
</dbReference>
<name>A0A0G4GGI8_VITBC</name>
<dbReference type="AlphaFoldDB" id="A0A0G4GGI8"/>
<dbReference type="InterPro" id="IPR001611">
    <property type="entry name" value="Leu-rich_rpt"/>
</dbReference>
<dbReference type="SUPFAM" id="SSF52058">
    <property type="entry name" value="L domain-like"/>
    <property type="match status" value="1"/>
</dbReference>
<evidence type="ECO:0000256" key="3">
    <source>
        <dbReference type="SAM" id="MobiDB-lite"/>
    </source>
</evidence>
<organism evidence="5 6">
    <name type="scientific">Vitrella brassicaformis (strain CCMP3155)</name>
    <dbReference type="NCBI Taxonomy" id="1169540"/>
    <lineage>
        <taxon>Eukaryota</taxon>
        <taxon>Sar</taxon>
        <taxon>Alveolata</taxon>
        <taxon>Colpodellida</taxon>
        <taxon>Vitrellaceae</taxon>
        <taxon>Vitrella</taxon>
    </lineage>
</organism>
<dbReference type="VEuPathDB" id="CryptoDB:Vbra_17799"/>
<reference evidence="5 6" key="1">
    <citation type="submission" date="2014-11" db="EMBL/GenBank/DDBJ databases">
        <authorList>
            <person name="Zhu J."/>
            <person name="Qi W."/>
            <person name="Song R."/>
        </authorList>
    </citation>
    <scope>NUCLEOTIDE SEQUENCE [LARGE SCALE GENOMIC DNA]</scope>
</reference>
<dbReference type="OrthoDB" id="6334211at2759"/>
<gene>
    <name evidence="5" type="ORF">Vbra_17799</name>
</gene>
<evidence type="ECO:0000313" key="5">
    <source>
        <dbReference type="EMBL" id="CEM28748.1"/>
    </source>
</evidence>
<dbReference type="GO" id="GO:0005737">
    <property type="term" value="C:cytoplasm"/>
    <property type="evidence" value="ECO:0007669"/>
    <property type="project" value="TreeGrafter"/>
</dbReference>
<dbReference type="STRING" id="1169540.A0A0G4GGI8"/>
<feature type="region of interest" description="Disordered" evidence="3">
    <location>
        <begin position="621"/>
        <end position="649"/>
    </location>
</feature>
<dbReference type="InterPro" id="IPR032675">
    <property type="entry name" value="LRR_dom_sf"/>
</dbReference>
<keyword evidence="2" id="KW-0677">Repeat</keyword>
<dbReference type="EMBL" id="CDMY01000657">
    <property type="protein sequence ID" value="CEM28748.1"/>
    <property type="molecule type" value="Genomic_DNA"/>
</dbReference>
<dbReference type="InterPro" id="IPR003591">
    <property type="entry name" value="Leu-rich_rpt_typical-subtyp"/>
</dbReference>
<dbReference type="PANTHER" id="PTHR15454:SF56">
    <property type="entry name" value="PROTEIN PHOSPHATASE 1 REGULATORY SUBUNIT 7-RELATED"/>
    <property type="match status" value="1"/>
</dbReference>
<dbReference type="InParanoid" id="A0A0G4GGI8"/>
<sequence>MSFDDEYRLCFFASSEEVQSAQTRALIPLHPFAKSRDRTQPIEVPEQLTSKSSLPSFKTDVVVSSRGTQAAHGKAEETVSVRVFDYRAWREEEVAESDATRSVQAGVESEGASAAALDVGGRVGRQNYPVLRVTEALAFIHSSPVDYCRIRDKWVPMLRGMGLTVPVMLVRLVDTHAAMSKGQPADDETIRHLLREIGAQGYLECCVSPSEAPAAGGGMTPATTMGDVLRKMAELARGHRHALEQEKRQRLAARELEDQRLEQLQRDFDRRPPSAVDGTSGLLRIDRLKNLDEMVVMEADETPLTVADIPSRLSLLGPTPDGSHAYLRADLGDMGLTTIDPLEAFINLQYVDVSHNRLRSLCSLYPLVRLRHVNASHNMLRRSIGFHFSQRLEVVDLSYNYITAIGDFSSHRFLRELNLRGNMISAISEGLAANKGLTALDLSENQLRYVDNLDDLNIEELHVSGNQLVSLAGGAEGGAAEGKGGVCRLTKLRELNVRDNMLDSVEGLGSQHAQLITLHLCNNRFTHPAQLELLAKLPLLTDLFLTPMAIENVPAYRMQVIHRLPHLRWLDCSAVSSEEKVKTAIVYGDKEDIEARQHIFHTLIPGEPFTDWRLLTEEMMEELERQTATGPPASALHHKHTEAAERNQSSSDELWGEIESSIVMPPAPGASVAMPPAPAAGVAMPAVAGSVFLPKAPNVSMAMPTAADSMFFPSAPNVSAAMPAAPAGSVVVPQAPAGSVYLPQAPNVSLLIDQ</sequence>
<feature type="domain" description="U2A'/phosphoprotein 32 family A C-terminal" evidence="4">
    <location>
        <begin position="553"/>
        <end position="571"/>
    </location>
</feature>
<evidence type="ECO:0000313" key="6">
    <source>
        <dbReference type="Proteomes" id="UP000041254"/>
    </source>
</evidence>
<dbReference type="PANTHER" id="PTHR15454">
    <property type="entry name" value="NISCHARIN RELATED"/>
    <property type="match status" value="1"/>
</dbReference>
<dbReference type="SMART" id="SM00446">
    <property type="entry name" value="LRRcap"/>
    <property type="match status" value="1"/>
</dbReference>
<dbReference type="Pfam" id="PF13855">
    <property type="entry name" value="LRR_8"/>
    <property type="match status" value="1"/>
</dbReference>
<dbReference type="SMART" id="SM00369">
    <property type="entry name" value="LRR_TYP"/>
    <property type="match status" value="4"/>
</dbReference>
<dbReference type="PROSITE" id="PS51450">
    <property type="entry name" value="LRR"/>
    <property type="match status" value="4"/>
</dbReference>
<dbReference type="Proteomes" id="UP000041254">
    <property type="component" value="Unassembled WGS sequence"/>
</dbReference>
<proteinExistence type="predicted"/>
<dbReference type="InterPro" id="IPR003603">
    <property type="entry name" value="U2A'_phosphoprotein32A_C"/>
</dbReference>